<accession>A0A1J1J839</accession>
<feature type="domain" description="Vps16 C-terminal" evidence="1">
    <location>
        <begin position="2"/>
        <end position="63"/>
    </location>
</feature>
<name>A0A1J1J839_9DIPT</name>
<dbReference type="Pfam" id="PF04840">
    <property type="entry name" value="Vps16_C"/>
    <property type="match status" value="1"/>
</dbReference>
<sequence length="63" mass="7376">MQEDDFLAQAEMSLEEALDSYIKLSHSSLIEINNFKKGHKDVEAELSEDHRKLMKQQKVLEEK</sequence>
<dbReference type="AlphaFoldDB" id="A0A1J1J839"/>
<proteinExistence type="predicted"/>
<evidence type="ECO:0000313" key="3">
    <source>
        <dbReference type="Proteomes" id="UP000183832"/>
    </source>
</evidence>
<evidence type="ECO:0000313" key="2">
    <source>
        <dbReference type="EMBL" id="CRL08122.1"/>
    </source>
</evidence>
<reference evidence="2 3" key="1">
    <citation type="submission" date="2015-04" db="EMBL/GenBank/DDBJ databases">
        <authorList>
            <person name="Syromyatnikov M.Y."/>
            <person name="Popov V.N."/>
        </authorList>
    </citation>
    <scope>NUCLEOTIDE SEQUENCE [LARGE SCALE GENOMIC DNA]</scope>
</reference>
<dbReference type="GO" id="GO:0005737">
    <property type="term" value="C:cytoplasm"/>
    <property type="evidence" value="ECO:0007669"/>
    <property type="project" value="InterPro"/>
</dbReference>
<dbReference type="GO" id="GO:0006886">
    <property type="term" value="P:intracellular protein transport"/>
    <property type="evidence" value="ECO:0007669"/>
    <property type="project" value="InterPro"/>
</dbReference>
<gene>
    <name evidence="2" type="ORF">CLUMA_CG021113</name>
</gene>
<evidence type="ECO:0000259" key="1">
    <source>
        <dbReference type="Pfam" id="PF04840"/>
    </source>
</evidence>
<protein>
    <submittedName>
        <fullName evidence="2">CLUMA_CG021113, isoform A</fullName>
    </submittedName>
</protein>
<keyword evidence="3" id="KW-1185">Reference proteome</keyword>
<dbReference type="OrthoDB" id="1792at2759"/>
<dbReference type="InterPro" id="IPR006925">
    <property type="entry name" value="Vps16_C"/>
</dbReference>
<dbReference type="EMBL" id="CVRI01000074">
    <property type="protein sequence ID" value="CRL08122.1"/>
    <property type="molecule type" value="Genomic_DNA"/>
</dbReference>
<organism evidence="2 3">
    <name type="scientific">Clunio marinus</name>
    <dbReference type="NCBI Taxonomy" id="568069"/>
    <lineage>
        <taxon>Eukaryota</taxon>
        <taxon>Metazoa</taxon>
        <taxon>Ecdysozoa</taxon>
        <taxon>Arthropoda</taxon>
        <taxon>Hexapoda</taxon>
        <taxon>Insecta</taxon>
        <taxon>Pterygota</taxon>
        <taxon>Neoptera</taxon>
        <taxon>Endopterygota</taxon>
        <taxon>Diptera</taxon>
        <taxon>Nematocera</taxon>
        <taxon>Chironomoidea</taxon>
        <taxon>Chironomidae</taxon>
        <taxon>Clunio</taxon>
    </lineage>
</organism>
<dbReference type="Proteomes" id="UP000183832">
    <property type="component" value="Unassembled WGS sequence"/>
</dbReference>